<dbReference type="RefSeq" id="XP_041679020.1">
    <property type="nucleotide sequence ID" value="XM_041828126.1"/>
</dbReference>
<dbReference type="PANTHER" id="PTHR28037">
    <property type="entry name" value="ALCOHOL O-ACETYLTRANSFERASE 1-RELATED"/>
    <property type="match status" value="1"/>
</dbReference>
<keyword evidence="2" id="KW-1185">Reference proteome</keyword>
<dbReference type="InterPro" id="IPR023213">
    <property type="entry name" value="CAT-like_dom_sf"/>
</dbReference>
<dbReference type="Gene3D" id="3.30.559.30">
    <property type="entry name" value="Nonribosomal peptide synthetase, condensation domain"/>
    <property type="match status" value="1"/>
</dbReference>
<evidence type="ECO:0000313" key="2">
    <source>
        <dbReference type="Proteomes" id="UP000184255"/>
    </source>
</evidence>
<dbReference type="InterPro" id="IPR052058">
    <property type="entry name" value="Alcohol_O-acetyltransferase"/>
</dbReference>
<dbReference type="Pfam" id="PF07247">
    <property type="entry name" value="AATase"/>
    <property type="match status" value="1"/>
</dbReference>
<organism evidence="1 2">
    <name type="scientific">Fusarium mangiferae</name>
    <name type="common">Mango malformation disease fungus</name>
    <dbReference type="NCBI Taxonomy" id="192010"/>
    <lineage>
        <taxon>Eukaryota</taxon>
        <taxon>Fungi</taxon>
        <taxon>Dikarya</taxon>
        <taxon>Ascomycota</taxon>
        <taxon>Pezizomycotina</taxon>
        <taxon>Sordariomycetes</taxon>
        <taxon>Hypocreomycetidae</taxon>
        <taxon>Hypocreales</taxon>
        <taxon>Nectriaceae</taxon>
        <taxon>Fusarium</taxon>
        <taxon>Fusarium fujikuroi species complex</taxon>
    </lineage>
</organism>
<gene>
    <name evidence="1" type="ORF">FMAN_05086</name>
</gene>
<evidence type="ECO:0008006" key="3">
    <source>
        <dbReference type="Google" id="ProtNLM"/>
    </source>
</evidence>
<dbReference type="Gene3D" id="3.30.559.10">
    <property type="entry name" value="Chloramphenicol acetyltransferase-like domain"/>
    <property type="match status" value="1"/>
</dbReference>
<dbReference type="EMBL" id="FCQH01000003">
    <property type="protein sequence ID" value="CVK88187.1"/>
    <property type="molecule type" value="Genomic_DNA"/>
</dbReference>
<sequence length="483" mass="54269">MTDTDASIIRSCSASWVESIYTASHALGIYFRISNIATLTIPRAIFKNGSALHLIRTAVAQVMLKQPAMRVGIIGEDSKQPRFVALSSVDFSQQVEDEEAPSVDSVAKNLEKLLLQPWPDLSKRPGWHVRVFHEPNLGDKDVCRLRVCLTVHHAIYDGESTAKFHISLTDALNNPDPAVALMMDKSLIVNLTDHPRDYPRPQEELINFTTDISWIVSELWNMFAPSYLKPSTFQKWAGQPCNPDIQAVNIRYLSLSSVLTQAVVRRCREEKTTMTNLLNALCATSFARRAPLTKQQGFVNLTAISLRPWISEKVHFNKTYMSKCASSHAQEIGPDVLAKIQQDGDANVWKLAVELRQDMKRRIDTMPHNEFSYLFRYVGDWRDIFQARYGKPRRELWTLSNLGSIAVPVSKGPWELESILFAQFAPVVSGALMVNAASVEGGDMTVSLVWQDGILETELVQGVRDDLETWLLRLGEEGNLGIS</sequence>
<dbReference type="GeneID" id="65084353"/>
<dbReference type="PANTHER" id="PTHR28037:SF1">
    <property type="entry name" value="ALCOHOL O-ACETYLTRANSFERASE 1-RELATED"/>
    <property type="match status" value="1"/>
</dbReference>
<dbReference type="VEuPathDB" id="FungiDB:FMAN_05086"/>
<evidence type="ECO:0000313" key="1">
    <source>
        <dbReference type="EMBL" id="CVK88187.1"/>
    </source>
</evidence>
<protein>
    <recommendedName>
        <fullName evidence="3">Alcohol acetyltransferase</fullName>
    </recommendedName>
</protein>
<dbReference type="GO" id="GO:0008080">
    <property type="term" value="F:N-acetyltransferase activity"/>
    <property type="evidence" value="ECO:0007669"/>
    <property type="project" value="TreeGrafter"/>
</dbReference>
<name>A0A1L7SYY3_FUSMA</name>
<dbReference type="Proteomes" id="UP000184255">
    <property type="component" value="Unassembled WGS sequence"/>
</dbReference>
<proteinExistence type="predicted"/>
<reference evidence="2" key="1">
    <citation type="journal article" date="2016" name="Genome Biol. Evol.">
        <title>Comparative 'omics' of the Fusarium fujikuroi species complex highlights differences in genetic potential and metabolite synthesis.</title>
        <authorList>
            <person name="Niehaus E.-M."/>
            <person name="Muensterkoetter M."/>
            <person name="Proctor R.H."/>
            <person name="Brown D.W."/>
            <person name="Sharon A."/>
            <person name="Idan Y."/>
            <person name="Oren-Young L."/>
            <person name="Sieber C.M."/>
            <person name="Novak O."/>
            <person name="Pencik A."/>
            <person name="Tarkowska D."/>
            <person name="Hromadova K."/>
            <person name="Freeman S."/>
            <person name="Maymon M."/>
            <person name="Elazar M."/>
            <person name="Youssef S.A."/>
            <person name="El-Shabrawy E.S.M."/>
            <person name="Shalaby A.B.A."/>
            <person name="Houterman P."/>
            <person name="Brock N.L."/>
            <person name="Burkhardt I."/>
            <person name="Tsavkelova E.A."/>
            <person name="Dickschat J.S."/>
            <person name="Galuszka P."/>
            <person name="Gueldener U."/>
            <person name="Tudzynski B."/>
        </authorList>
    </citation>
    <scope>NUCLEOTIDE SEQUENCE [LARGE SCALE GENOMIC DNA]</scope>
    <source>
        <strain evidence="2">MRC7560</strain>
    </source>
</reference>
<dbReference type="InterPro" id="IPR010828">
    <property type="entry name" value="Atf2/Sli1-like"/>
</dbReference>
<dbReference type="SUPFAM" id="SSF52777">
    <property type="entry name" value="CoA-dependent acyltransferases"/>
    <property type="match status" value="2"/>
</dbReference>
<comment type="caution">
    <text evidence="1">The sequence shown here is derived from an EMBL/GenBank/DDBJ whole genome shotgun (WGS) entry which is preliminary data.</text>
</comment>
<accession>A0A1L7SYY3</accession>
<dbReference type="AlphaFoldDB" id="A0A1L7SYY3"/>